<dbReference type="EMBL" id="CP045910">
    <property type="protein sequence ID" value="QQP31412.1"/>
    <property type="molecule type" value="Genomic_DNA"/>
</dbReference>
<accession>A0A7T8GK21</accession>
<evidence type="ECO:0000256" key="1">
    <source>
        <dbReference type="SAM" id="MobiDB-lite"/>
    </source>
</evidence>
<gene>
    <name evidence="2" type="ORF">FKW44_025012</name>
</gene>
<evidence type="ECO:0000313" key="2">
    <source>
        <dbReference type="EMBL" id="QQP31412.1"/>
    </source>
</evidence>
<proteinExistence type="predicted"/>
<sequence length="50" mass="5992">MQKRAPRMESDGDIHEDDGTERIKIVVGDERIKEIERNPKNKRIWIYVIL</sequence>
<reference evidence="3" key="1">
    <citation type="submission" date="2021-01" db="EMBL/GenBank/DDBJ databases">
        <title>Caligus Genome Assembly.</title>
        <authorList>
            <person name="Gallardo-Escarate C."/>
        </authorList>
    </citation>
    <scope>NUCLEOTIDE SEQUENCE [LARGE SCALE GENOMIC DNA]</scope>
</reference>
<feature type="compositionally biased region" description="Basic and acidic residues" evidence="1">
    <location>
        <begin position="1"/>
        <end position="13"/>
    </location>
</feature>
<feature type="region of interest" description="Disordered" evidence="1">
    <location>
        <begin position="1"/>
        <end position="20"/>
    </location>
</feature>
<dbReference type="Proteomes" id="UP000595437">
    <property type="component" value="Chromosome 21"/>
</dbReference>
<organism evidence="2 3">
    <name type="scientific">Caligus rogercresseyi</name>
    <name type="common">Sea louse</name>
    <dbReference type="NCBI Taxonomy" id="217165"/>
    <lineage>
        <taxon>Eukaryota</taxon>
        <taxon>Metazoa</taxon>
        <taxon>Ecdysozoa</taxon>
        <taxon>Arthropoda</taxon>
        <taxon>Crustacea</taxon>
        <taxon>Multicrustacea</taxon>
        <taxon>Hexanauplia</taxon>
        <taxon>Copepoda</taxon>
        <taxon>Siphonostomatoida</taxon>
        <taxon>Caligidae</taxon>
        <taxon>Caligus</taxon>
    </lineage>
</organism>
<dbReference type="AlphaFoldDB" id="A0A7T8GK21"/>
<evidence type="ECO:0000313" key="3">
    <source>
        <dbReference type="Proteomes" id="UP000595437"/>
    </source>
</evidence>
<keyword evidence="3" id="KW-1185">Reference proteome</keyword>
<name>A0A7T8GK21_CALRO</name>
<protein>
    <submittedName>
        <fullName evidence="2">Uncharacterized protein</fullName>
    </submittedName>
</protein>